<gene>
    <name evidence="1" type="ORF">I858_015725</name>
</gene>
<evidence type="ECO:0000313" key="1">
    <source>
        <dbReference type="EMBL" id="ANU28439.1"/>
    </source>
</evidence>
<name>A0A1B1S5J8_9BACL</name>
<dbReference type="AlphaFoldDB" id="A0A1B1S5J8"/>
<dbReference type="Proteomes" id="UP000053354">
    <property type="component" value="Chromosome"/>
</dbReference>
<protein>
    <submittedName>
        <fullName evidence="1">Uncharacterized protein</fullName>
    </submittedName>
</protein>
<keyword evidence="2" id="KW-1185">Reference proteome</keyword>
<organism evidence="1 2">
    <name type="scientific">Planococcus versutus</name>
    <dbReference type="NCBI Taxonomy" id="1302659"/>
    <lineage>
        <taxon>Bacteria</taxon>
        <taxon>Bacillati</taxon>
        <taxon>Bacillota</taxon>
        <taxon>Bacilli</taxon>
        <taxon>Bacillales</taxon>
        <taxon>Caryophanaceae</taxon>
        <taxon>Planococcus</taxon>
    </lineage>
</organism>
<reference evidence="1" key="1">
    <citation type="submission" date="2016-10" db="EMBL/GenBank/DDBJ databases">
        <authorList>
            <person name="See-Too W.S."/>
        </authorList>
    </citation>
    <scope>NUCLEOTIDE SEQUENCE</scope>
    <source>
        <strain evidence="1">L10.15</strain>
    </source>
</reference>
<proteinExistence type="predicted"/>
<accession>A0A1B1S5J8</accession>
<dbReference type="EMBL" id="CP016540">
    <property type="protein sequence ID" value="ANU28439.1"/>
    <property type="molecule type" value="Genomic_DNA"/>
</dbReference>
<dbReference type="KEGG" id="pll:I858_015725"/>
<dbReference type="InterPro" id="IPR035530">
    <property type="entry name" value="PBSX_XtrA"/>
</dbReference>
<sequence>MRMEPVEISETGELKLDIMELPTSCFLIISEGKVKIGKLPAHAETSIVTYKGKVKRVNFDEGEDF</sequence>
<dbReference type="STRING" id="1302659.I858_015725"/>
<dbReference type="Pfam" id="PF17356">
    <property type="entry name" value="PBSX_XtrA"/>
    <property type="match status" value="1"/>
</dbReference>
<evidence type="ECO:0000313" key="2">
    <source>
        <dbReference type="Proteomes" id="UP000053354"/>
    </source>
</evidence>